<dbReference type="GO" id="GO:0008173">
    <property type="term" value="F:RNA methyltransferase activity"/>
    <property type="evidence" value="ECO:0007669"/>
    <property type="project" value="InterPro"/>
</dbReference>
<dbReference type="PANTHER" id="PTHR22807:SF30">
    <property type="entry name" value="28S RRNA (CYTOSINE(4447)-C(5))-METHYLTRANSFERASE-RELATED"/>
    <property type="match status" value="1"/>
</dbReference>
<dbReference type="Gene3D" id="3.40.50.150">
    <property type="entry name" value="Vaccinia Virus protein VP39"/>
    <property type="match status" value="1"/>
</dbReference>
<dbReference type="Gene3D" id="2.30.130.60">
    <property type="match status" value="1"/>
</dbReference>
<keyword evidence="1" id="KW-0963">Cytoplasm</keyword>
<dbReference type="InterPro" id="IPR023267">
    <property type="entry name" value="RCMT"/>
</dbReference>
<dbReference type="PROSITE" id="PS51686">
    <property type="entry name" value="SAM_MT_RSMB_NOP"/>
    <property type="match status" value="1"/>
</dbReference>
<feature type="binding site" evidence="6">
    <location>
        <position position="155"/>
    </location>
    <ligand>
        <name>S-adenosyl-L-methionine</name>
        <dbReference type="ChEBI" id="CHEBI:59789"/>
    </ligand>
</feature>
<evidence type="ECO:0000256" key="4">
    <source>
        <dbReference type="ARBA" id="ARBA00022691"/>
    </source>
</evidence>
<protein>
    <submittedName>
        <fullName evidence="8">rRNA cytosine-C5-methyltransferase</fullName>
    </submittedName>
</protein>
<feature type="binding site" evidence="6">
    <location>
        <begin position="104"/>
        <end position="110"/>
    </location>
    <ligand>
        <name>S-adenosyl-L-methionine</name>
        <dbReference type="ChEBI" id="CHEBI:59789"/>
    </ligand>
</feature>
<dbReference type="Pfam" id="PF17125">
    <property type="entry name" value="Methyltr_RsmF_N"/>
    <property type="match status" value="1"/>
</dbReference>
<gene>
    <name evidence="8" type="ORF">EII40_05245</name>
</gene>
<evidence type="ECO:0000256" key="5">
    <source>
        <dbReference type="ARBA" id="ARBA00022884"/>
    </source>
</evidence>
<dbReference type="Pfam" id="PF01189">
    <property type="entry name" value="Methyltr_RsmB-F"/>
    <property type="match status" value="1"/>
</dbReference>
<dbReference type="Gene3D" id="3.30.70.1170">
    <property type="entry name" value="Sun protein, domain 3"/>
    <property type="match status" value="1"/>
</dbReference>
<dbReference type="InterPro" id="IPR049560">
    <property type="entry name" value="MeTrfase_RsmB-F_NOP2_cat"/>
</dbReference>
<keyword evidence="4 6" id="KW-0949">S-adenosyl-L-methionine</keyword>
<dbReference type="InterPro" id="IPR031341">
    <property type="entry name" value="Methyltr_RsmF_N"/>
</dbReference>
<dbReference type="PANTHER" id="PTHR22807">
    <property type="entry name" value="NOP2 YEAST -RELATED NOL1/NOP2/FMU SUN DOMAIN-CONTAINING"/>
    <property type="match status" value="1"/>
</dbReference>
<dbReference type="PRINTS" id="PR02008">
    <property type="entry name" value="RCMTFAMILY"/>
</dbReference>
<accession>A0A3P1XUC2</accession>
<feature type="binding site" evidence="6">
    <location>
        <position position="172"/>
    </location>
    <ligand>
        <name>S-adenosyl-L-methionine</name>
        <dbReference type="ChEBI" id="CHEBI:59789"/>
    </ligand>
</feature>
<feature type="binding site" evidence="6">
    <location>
        <position position="128"/>
    </location>
    <ligand>
        <name>S-adenosyl-L-methionine</name>
        <dbReference type="ChEBI" id="CHEBI:59789"/>
    </ligand>
</feature>
<dbReference type="CDD" id="cd02440">
    <property type="entry name" value="AdoMet_MTases"/>
    <property type="match status" value="1"/>
</dbReference>
<organism evidence="8 9">
    <name type="scientific">Tannerella forsythia</name>
    <name type="common">Bacteroides forsythus</name>
    <dbReference type="NCBI Taxonomy" id="28112"/>
    <lineage>
        <taxon>Bacteria</taxon>
        <taxon>Pseudomonadati</taxon>
        <taxon>Bacteroidota</taxon>
        <taxon>Bacteroidia</taxon>
        <taxon>Bacteroidales</taxon>
        <taxon>Tannerellaceae</taxon>
        <taxon>Tannerella</taxon>
    </lineage>
</organism>
<dbReference type="SUPFAM" id="SSF53335">
    <property type="entry name" value="S-adenosyl-L-methionine-dependent methyltransferases"/>
    <property type="match status" value="1"/>
</dbReference>
<evidence type="ECO:0000313" key="9">
    <source>
        <dbReference type="Proteomes" id="UP000278609"/>
    </source>
</evidence>
<evidence type="ECO:0000256" key="2">
    <source>
        <dbReference type="ARBA" id="ARBA00022603"/>
    </source>
</evidence>
<name>A0A3P1XUC2_TANFO</name>
<proteinExistence type="inferred from homology"/>
<dbReference type="InterPro" id="IPR027391">
    <property type="entry name" value="Nol1_Nop2_Fmu_2"/>
</dbReference>
<dbReference type="RefSeq" id="WP_124751228.1">
    <property type="nucleotide sequence ID" value="NZ_RQYS01000018.1"/>
</dbReference>
<evidence type="ECO:0000313" key="8">
    <source>
        <dbReference type="EMBL" id="RRD62071.1"/>
    </source>
</evidence>
<dbReference type="GO" id="GO:0001510">
    <property type="term" value="P:RNA methylation"/>
    <property type="evidence" value="ECO:0007669"/>
    <property type="project" value="InterPro"/>
</dbReference>
<dbReference type="AlphaFoldDB" id="A0A3P1XUC2"/>
<keyword evidence="3 6" id="KW-0808">Transferase</keyword>
<dbReference type="Pfam" id="PF13636">
    <property type="entry name" value="Methyltranf_PUA"/>
    <property type="match status" value="1"/>
</dbReference>
<feature type="active site" description="Nucleophile" evidence="6">
    <location>
        <position position="225"/>
    </location>
</feature>
<evidence type="ECO:0000256" key="6">
    <source>
        <dbReference type="PROSITE-ProRule" id="PRU01023"/>
    </source>
</evidence>
<feature type="domain" description="SAM-dependent MTase RsmB/NOP-type" evidence="7">
    <location>
        <begin position="1"/>
        <end position="289"/>
    </location>
</feature>
<dbReference type="InterPro" id="IPR001678">
    <property type="entry name" value="MeTrfase_RsmB-F_NOP2_dom"/>
</dbReference>
<keyword evidence="2 6" id="KW-0489">Methyltransferase</keyword>
<evidence type="ECO:0000259" key="7">
    <source>
        <dbReference type="PROSITE" id="PS51686"/>
    </source>
</evidence>
<keyword evidence="5 6" id="KW-0694">RNA-binding</keyword>
<comment type="similarity">
    <text evidence="6">Belongs to the class I-like SAM-binding methyltransferase superfamily. RsmB/NOP family.</text>
</comment>
<evidence type="ECO:0000256" key="3">
    <source>
        <dbReference type="ARBA" id="ARBA00022679"/>
    </source>
</evidence>
<dbReference type="GO" id="GO:0003723">
    <property type="term" value="F:RNA binding"/>
    <property type="evidence" value="ECO:0007669"/>
    <property type="project" value="UniProtKB-UniRule"/>
</dbReference>
<dbReference type="OrthoDB" id="9810297at2"/>
<evidence type="ECO:0000256" key="1">
    <source>
        <dbReference type="ARBA" id="ARBA00022490"/>
    </source>
</evidence>
<dbReference type="Proteomes" id="UP000278609">
    <property type="component" value="Unassembled WGS sequence"/>
</dbReference>
<comment type="caution">
    <text evidence="8">The sequence shown here is derived from an EMBL/GenBank/DDBJ whole genome shotgun (WGS) entry which is preliminary data.</text>
</comment>
<reference evidence="8 9" key="1">
    <citation type="submission" date="2018-11" db="EMBL/GenBank/DDBJ databases">
        <title>Genomes From Bacteria Associated with the Canine Oral Cavity: a Test Case for Automated Genome-Based Taxonomic Assignment.</title>
        <authorList>
            <person name="Coil D.A."/>
            <person name="Jospin G."/>
            <person name="Darling A.E."/>
            <person name="Wallis C."/>
            <person name="Davis I.J."/>
            <person name="Harris S."/>
            <person name="Eisen J.A."/>
            <person name="Holcombe L.J."/>
            <person name="O'Flynn C."/>
        </authorList>
    </citation>
    <scope>NUCLEOTIDE SEQUENCE [LARGE SCALE GENOMIC DNA]</scope>
    <source>
        <strain evidence="8 9">OH2617_COT-023</strain>
    </source>
</reference>
<dbReference type="EMBL" id="RQYS01000018">
    <property type="protein sequence ID" value="RRD62071.1"/>
    <property type="molecule type" value="Genomic_DNA"/>
</dbReference>
<dbReference type="InterPro" id="IPR029063">
    <property type="entry name" value="SAM-dependent_MTases_sf"/>
</dbReference>
<sequence>MILPSEFTARTRRLLDDEFDLLEQALQTDPPVSIRLNPSKRFDVVDGERVPWCEQGYYLRERPSFTFDPLFHAGTYYVQEAASMFVGEAVRQLLSFPALTLDLCAAPGGKSTHLLSVLPAGSLLVGNEVIRSRSRILAENITKWGIPDCVVTNNDPKDFSALRELFDLIVADMPCSGEGMFRKDPAGREEWSVANVRHCAARQRRIIHDVWDALKPGGLLIYSTCTFNTEENEENIAYIAETFEAEAVSFDVPSEWSISGALSGTLPVYRFFPHRTKGEGFCLAVLRKPGAAEHVARRKLRQKHLPQPVPAQAKEWLTEPEAYHFERIGDVVRGIPSVHRETVQLLGEQLHVLSAGVTIGEVKGKDLLPSPALALSTAMRRDAFARVDVSREEAIRYLQNEALTLPGDVPRGFTLVTYRDVPLGFVKNLGTRANNLYPNEWRIRKKNG</sequence>